<sequence>MIKYTLKGLNAEQQEQQLKKLPSLYKRLEGFITATVVVYLILFMALHAICKKIGTAPAATQIIGCLLVLAIASAFAVFICNKFVTPLSNAKKISAIKTGQVEIITVKTSRAIKRADFDDFGSAFYVDVIDKDRKKTLFLWGQYLDEDDCQNNFPNTEFEIIRQPGSDEFMSFKLMGQHFKQEKTLPPFDKKIWQTGAYPVNGDLLDQSIDEIT</sequence>
<feature type="transmembrane region" description="Helical" evidence="1">
    <location>
        <begin position="61"/>
        <end position="84"/>
    </location>
</feature>
<dbReference type="Proteomes" id="UP000321362">
    <property type="component" value="Chromosome"/>
</dbReference>
<dbReference type="OrthoDB" id="1424008at2"/>
<name>A0A5B8WA17_9SPHI</name>
<protein>
    <submittedName>
        <fullName evidence="2">Uncharacterized protein</fullName>
    </submittedName>
</protein>
<dbReference type="KEGG" id="mgk:FSB76_31575"/>
<keyword evidence="3" id="KW-1185">Reference proteome</keyword>
<accession>A0A5B8WA17</accession>
<evidence type="ECO:0000313" key="2">
    <source>
        <dbReference type="EMBL" id="QEC80277.1"/>
    </source>
</evidence>
<evidence type="ECO:0000256" key="1">
    <source>
        <dbReference type="SAM" id="Phobius"/>
    </source>
</evidence>
<dbReference type="EMBL" id="CP042437">
    <property type="protein sequence ID" value="QEC80277.1"/>
    <property type="molecule type" value="Genomic_DNA"/>
</dbReference>
<evidence type="ECO:0000313" key="3">
    <source>
        <dbReference type="Proteomes" id="UP000321362"/>
    </source>
</evidence>
<feature type="transmembrane region" description="Helical" evidence="1">
    <location>
        <begin position="28"/>
        <end position="49"/>
    </location>
</feature>
<keyword evidence="1" id="KW-1133">Transmembrane helix</keyword>
<gene>
    <name evidence="2" type="ORF">FSB76_31575</name>
</gene>
<reference evidence="2 3" key="1">
    <citation type="journal article" date="2013" name="J. Microbiol.">
        <title>Mucilaginibacter ginsenosidivorax sp. nov., with ginsenoside converting activity isolated from sediment.</title>
        <authorList>
            <person name="Kim J.K."/>
            <person name="Choi T.E."/>
            <person name="Liu Q.M."/>
            <person name="Park H.Y."/>
            <person name="Yi T.H."/>
            <person name="Yoon M.H."/>
            <person name="Kim S.C."/>
            <person name="Im W.T."/>
        </authorList>
    </citation>
    <scope>NUCLEOTIDE SEQUENCE [LARGE SCALE GENOMIC DNA]</scope>
    <source>
        <strain evidence="2 3">KHI28</strain>
    </source>
</reference>
<keyword evidence="1" id="KW-0472">Membrane</keyword>
<dbReference type="RefSeq" id="WP_147060675.1">
    <property type="nucleotide sequence ID" value="NZ_CP042437.1"/>
</dbReference>
<organism evidence="2 3">
    <name type="scientific">Mucilaginibacter ginsenosidivorax</name>
    <dbReference type="NCBI Taxonomy" id="862126"/>
    <lineage>
        <taxon>Bacteria</taxon>
        <taxon>Pseudomonadati</taxon>
        <taxon>Bacteroidota</taxon>
        <taxon>Sphingobacteriia</taxon>
        <taxon>Sphingobacteriales</taxon>
        <taxon>Sphingobacteriaceae</taxon>
        <taxon>Mucilaginibacter</taxon>
    </lineage>
</organism>
<dbReference type="AlphaFoldDB" id="A0A5B8WA17"/>
<proteinExistence type="predicted"/>
<keyword evidence="1" id="KW-0812">Transmembrane</keyword>